<evidence type="ECO:0000256" key="5">
    <source>
        <dbReference type="ARBA" id="ARBA00023049"/>
    </source>
</evidence>
<feature type="binding site" evidence="6">
    <location>
        <position position="70"/>
    </location>
    <ligand>
        <name>Zn(2+)</name>
        <dbReference type="ChEBI" id="CHEBI:29105"/>
        <note>catalytic</note>
    </ligand>
</feature>
<name>A0A8D8X9Q1_9HEMI</name>
<keyword evidence="1 6" id="KW-0645">Protease</keyword>
<dbReference type="AlphaFoldDB" id="A0A8D8X9Q1"/>
<keyword evidence="2 6" id="KW-0479">Metal-binding</keyword>
<dbReference type="PANTHER" id="PTHR10127">
    <property type="entry name" value="DISCOIDIN, CUB, EGF, LAMININ , AND ZINC METALLOPROTEASE DOMAIN CONTAINING"/>
    <property type="match status" value="1"/>
</dbReference>
<feature type="binding site" evidence="6">
    <location>
        <position position="66"/>
    </location>
    <ligand>
        <name>Zn(2+)</name>
        <dbReference type="ChEBI" id="CHEBI:29105"/>
        <note>catalytic</note>
    </ligand>
</feature>
<sequence>MIKTAMADYHKLTCIKFVPRSSSDQDYLYFNNGNTGCWSSVGRVGGRQEINLQSGGCMTKKGTVEHEMMHALGFLHEQNRADRDKYIQVNYNNIQSGRENNFEKAKKEYADAMGVTYDYRSVMHYSPNSFSKNNQPTIEAKVSVIP</sequence>
<feature type="domain" description="Peptidase M12A" evidence="8">
    <location>
        <begin position="1"/>
        <end position="146"/>
    </location>
</feature>
<comment type="cofactor">
    <cofactor evidence="6 7">
        <name>Zn(2+)</name>
        <dbReference type="ChEBI" id="CHEBI:29105"/>
    </cofactor>
    <text evidence="6 7">Binds 1 zinc ion per subunit.</text>
</comment>
<keyword evidence="4 6" id="KW-0862">Zinc</keyword>
<evidence type="ECO:0000256" key="2">
    <source>
        <dbReference type="ARBA" id="ARBA00022723"/>
    </source>
</evidence>
<dbReference type="CDD" id="cd04280">
    <property type="entry name" value="ZnMc_astacin_like"/>
    <property type="match status" value="1"/>
</dbReference>
<dbReference type="InterPro" id="IPR034035">
    <property type="entry name" value="Astacin-like_dom"/>
</dbReference>
<dbReference type="PANTHER" id="PTHR10127:SF780">
    <property type="entry name" value="METALLOENDOPEPTIDASE"/>
    <property type="match status" value="1"/>
</dbReference>
<dbReference type="Gene3D" id="3.40.390.10">
    <property type="entry name" value="Collagenase (Catalytic Domain)"/>
    <property type="match status" value="1"/>
</dbReference>
<feature type="binding site" evidence="6">
    <location>
        <position position="76"/>
    </location>
    <ligand>
        <name>Zn(2+)</name>
        <dbReference type="ChEBI" id="CHEBI:29105"/>
        <note>catalytic</note>
    </ligand>
</feature>
<dbReference type="InterPro" id="IPR006026">
    <property type="entry name" value="Peptidase_Metallo"/>
</dbReference>
<dbReference type="EC" id="3.4.24.-" evidence="7"/>
<evidence type="ECO:0000256" key="4">
    <source>
        <dbReference type="ARBA" id="ARBA00022833"/>
    </source>
</evidence>
<dbReference type="SUPFAM" id="SSF55486">
    <property type="entry name" value="Metalloproteases ('zincins'), catalytic domain"/>
    <property type="match status" value="1"/>
</dbReference>
<dbReference type="InterPro" id="IPR001506">
    <property type="entry name" value="Peptidase_M12A"/>
</dbReference>
<accession>A0A8D8X9Q1</accession>
<reference evidence="9" key="1">
    <citation type="submission" date="2021-05" db="EMBL/GenBank/DDBJ databases">
        <authorList>
            <person name="Alioto T."/>
            <person name="Alioto T."/>
            <person name="Gomez Garrido J."/>
        </authorList>
    </citation>
    <scope>NUCLEOTIDE SEQUENCE</scope>
</reference>
<organism evidence="9">
    <name type="scientific">Cacopsylla melanoneura</name>
    <dbReference type="NCBI Taxonomy" id="428564"/>
    <lineage>
        <taxon>Eukaryota</taxon>
        <taxon>Metazoa</taxon>
        <taxon>Ecdysozoa</taxon>
        <taxon>Arthropoda</taxon>
        <taxon>Hexapoda</taxon>
        <taxon>Insecta</taxon>
        <taxon>Pterygota</taxon>
        <taxon>Neoptera</taxon>
        <taxon>Paraneoptera</taxon>
        <taxon>Hemiptera</taxon>
        <taxon>Sternorrhyncha</taxon>
        <taxon>Psylloidea</taxon>
        <taxon>Psyllidae</taxon>
        <taxon>Psyllinae</taxon>
        <taxon>Cacopsylla</taxon>
    </lineage>
</organism>
<evidence type="ECO:0000256" key="6">
    <source>
        <dbReference type="PROSITE-ProRule" id="PRU01211"/>
    </source>
</evidence>
<evidence type="ECO:0000256" key="7">
    <source>
        <dbReference type="RuleBase" id="RU361183"/>
    </source>
</evidence>
<feature type="active site" evidence="6">
    <location>
        <position position="67"/>
    </location>
</feature>
<comment type="caution">
    <text evidence="6">Lacks conserved residue(s) required for the propagation of feature annotation.</text>
</comment>
<dbReference type="SMART" id="SM00235">
    <property type="entry name" value="ZnMc"/>
    <property type="match status" value="1"/>
</dbReference>
<proteinExistence type="predicted"/>
<dbReference type="InterPro" id="IPR024079">
    <property type="entry name" value="MetalloPept_cat_dom_sf"/>
</dbReference>
<evidence type="ECO:0000313" key="9">
    <source>
        <dbReference type="EMBL" id="CAG6687468.1"/>
    </source>
</evidence>
<dbReference type="GO" id="GO:0006508">
    <property type="term" value="P:proteolysis"/>
    <property type="evidence" value="ECO:0007669"/>
    <property type="project" value="UniProtKB-KW"/>
</dbReference>
<dbReference type="EMBL" id="HBUF01281743">
    <property type="protein sequence ID" value="CAG6687468.1"/>
    <property type="molecule type" value="Transcribed_RNA"/>
</dbReference>
<evidence type="ECO:0000259" key="8">
    <source>
        <dbReference type="PROSITE" id="PS51864"/>
    </source>
</evidence>
<dbReference type="GO" id="GO:0004222">
    <property type="term" value="F:metalloendopeptidase activity"/>
    <property type="evidence" value="ECO:0007669"/>
    <property type="project" value="UniProtKB-UniRule"/>
</dbReference>
<keyword evidence="5 6" id="KW-0482">Metalloprotease</keyword>
<dbReference type="PROSITE" id="PS51864">
    <property type="entry name" value="ASTACIN"/>
    <property type="match status" value="1"/>
</dbReference>
<dbReference type="Pfam" id="PF01400">
    <property type="entry name" value="Astacin"/>
    <property type="match status" value="1"/>
</dbReference>
<dbReference type="GO" id="GO:0008270">
    <property type="term" value="F:zinc ion binding"/>
    <property type="evidence" value="ECO:0007669"/>
    <property type="project" value="UniProtKB-UniRule"/>
</dbReference>
<evidence type="ECO:0000256" key="1">
    <source>
        <dbReference type="ARBA" id="ARBA00022670"/>
    </source>
</evidence>
<dbReference type="PRINTS" id="PR00480">
    <property type="entry name" value="ASTACIN"/>
</dbReference>
<evidence type="ECO:0000256" key="3">
    <source>
        <dbReference type="ARBA" id="ARBA00022801"/>
    </source>
</evidence>
<keyword evidence="3 6" id="KW-0378">Hydrolase</keyword>
<protein>
    <recommendedName>
        <fullName evidence="7">Metalloendopeptidase</fullName>
        <ecNumber evidence="7">3.4.24.-</ecNumber>
    </recommendedName>
</protein>